<proteinExistence type="predicted"/>
<sequence length="122" mass="13229">MASAAAPRVARRGRRDTCSRGVGGARFGFAVGVSDARPNMMPRREAVGLVPIDQVRPRAAVGCADWMRPRDGHAEDSISQFAARRRRGISCPFSVAGSSAKLPARLPQLWNLTSIKNSQQRD</sequence>
<accession>A0A5J9U7D9</accession>
<dbReference type="Gramene" id="TVU19609">
    <property type="protein sequence ID" value="TVU19609"/>
    <property type="gene ID" value="EJB05_35768"/>
</dbReference>
<keyword evidence="2" id="KW-1185">Reference proteome</keyword>
<organism evidence="1 2">
    <name type="scientific">Eragrostis curvula</name>
    <name type="common">weeping love grass</name>
    <dbReference type="NCBI Taxonomy" id="38414"/>
    <lineage>
        <taxon>Eukaryota</taxon>
        <taxon>Viridiplantae</taxon>
        <taxon>Streptophyta</taxon>
        <taxon>Embryophyta</taxon>
        <taxon>Tracheophyta</taxon>
        <taxon>Spermatophyta</taxon>
        <taxon>Magnoliopsida</taxon>
        <taxon>Liliopsida</taxon>
        <taxon>Poales</taxon>
        <taxon>Poaceae</taxon>
        <taxon>PACMAD clade</taxon>
        <taxon>Chloridoideae</taxon>
        <taxon>Eragrostideae</taxon>
        <taxon>Eragrostidinae</taxon>
        <taxon>Eragrostis</taxon>
    </lineage>
</organism>
<dbReference type="Proteomes" id="UP000324897">
    <property type="component" value="Chromosome 7"/>
</dbReference>
<dbReference type="AlphaFoldDB" id="A0A5J9U7D9"/>
<comment type="caution">
    <text evidence="1">The sequence shown here is derived from an EMBL/GenBank/DDBJ whole genome shotgun (WGS) entry which is preliminary data.</text>
</comment>
<dbReference type="EMBL" id="RWGY01000029">
    <property type="protein sequence ID" value="TVU19609.1"/>
    <property type="molecule type" value="Genomic_DNA"/>
</dbReference>
<evidence type="ECO:0000313" key="2">
    <source>
        <dbReference type="Proteomes" id="UP000324897"/>
    </source>
</evidence>
<gene>
    <name evidence="1" type="ORF">EJB05_35768</name>
</gene>
<protein>
    <submittedName>
        <fullName evidence="1">Uncharacterized protein</fullName>
    </submittedName>
</protein>
<feature type="non-terminal residue" evidence="1">
    <location>
        <position position="1"/>
    </location>
</feature>
<name>A0A5J9U7D9_9POAL</name>
<reference evidence="1 2" key="1">
    <citation type="journal article" date="2019" name="Sci. Rep.">
        <title>A high-quality genome of Eragrostis curvula grass provides insights into Poaceae evolution and supports new strategies to enhance forage quality.</title>
        <authorList>
            <person name="Carballo J."/>
            <person name="Santos B.A.C.M."/>
            <person name="Zappacosta D."/>
            <person name="Garbus I."/>
            <person name="Selva J.P."/>
            <person name="Gallo C.A."/>
            <person name="Diaz A."/>
            <person name="Albertini E."/>
            <person name="Caccamo M."/>
            <person name="Echenique V."/>
        </authorList>
    </citation>
    <scope>NUCLEOTIDE SEQUENCE [LARGE SCALE GENOMIC DNA]</scope>
    <source>
        <strain evidence="2">cv. Victoria</strain>
        <tissue evidence="1">Leaf</tissue>
    </source>
</reference>
<evidence type="ECO:0000313" key="1">
    <source>
        <dbReference type="EMBL" id="TVU19609.1"/>
    </source>
</evidence>